<dbReference type="InterPro" id="IPR019381">
    <property type="entry name" value="PACS1/2_C"/>
</dbReference>
<dbReference type="GeneTree" id="ENSGT00950000183209"/>
<feature type="region of interest" description="Disordered" evidence="1">
    <location>
        <begin position="52"/>
        <end position="76"/>
    </location>
</feature>
<organism evidence="3 4">
    <name type="scientific">Eptatretus burgeri</name>
    <name type="common">Inshore hagfish</name>
    <dbReference type="NCBI Taxonomy" id="7764"/>
    <lineage>
        <taxon>Eukaryota</taxon>
        <taxon>Metazoa</taxon>
        <taxon>Chordata</taxon>
        <taxon>Craniata</taxon>
        <taxon>Vertebrata</taxon>
        <taxon>Cyclostomata</taxon>
        <taxon>Myxini</taxon>
        <taxon>Myxiniformes</taxon>
        <taxon>Myxinidae</taxon>
        <taxon>Eptatretinae</taxon>
        <taxon>Eptatretus</taxon>
    </lineage>
</organism>
<evidence type="ECO:0000256" key="1">
    <source>
        <dbReference type="SAM" id="MobiDB-lite"/>
    </source>
</evidence>
<sequence>MQKPMEPGLVLALHGNPKDPARAAELRLRTLNSLPVDNDDISELKTKVTAGRSLDGEIYSEDDDDSSSTEPDNSDEHVADMFDMYREHVKEKTSMRWRLAHAARLGRQQNLKQKVVSLLRRFKVADESLELEDDTGDLELEGDGAESRDDEEMFGVHVCAGSESGGEMDDASLGSCQKPTLRPYFDEHSSSDSQTELGSDSSGQQNPDGVTAAVRGRSSVDICVEESVEDSCESSAMGIVRVGEGGGGRKGKICLSKGETLLNVSPSHLSVGLGRQVRSSSLRERPNLTPLGLRTSSLDNELTCVDSMQKGLQDQITRALGPEDELPEKLILVSTIGWQGQLLALRLEQQSHPVVCTPSPADLQAAFACLITRIQRFCNSSAQTPGVLRVAVLGDLPYLHAVLQCYVRHLASRSTDWLSFMRFLVVPFGSHSVSHYLGCIDSQYASAFLDPVWQDLFSCPEPPPSEPVDVASRVMSYLEAANTSLNLPVAEAMLTYRQHRRRTLHSLDVHPSMDEESCQKFIPFISMVSVGIVEQNSTQGDLDEPIGVNPTILVSHPPLAPSPPRDGPSTLPSGQSIIMGHSTGSCRSGEAMGLQIDYWTFSGSEKRREGERREVWASGGPNVGGKTTLRSTFRQILVSRLPPATEVTTGPPSMQMTVVMQEKNKKGIFLGKKPREREGESRSQHVDGINRLICTAKQQHTMLRVIVDGVVWHDVKFFQLAAQWPTHVKYFPVALSGSRRLST</sequence>
<feature type="compositionally biased region" description="Acidic residues" evidence="1">
    <location>
        <begin position="58"/>
        <end position="67"/>
    </location>
</feature>
<dbReference type="Ensembl" id="ENSEBUT00000024460.1">
    <property type="protein sequence ID" value="ENSEBUP00000023884.1"/>
    <property type="gene ID" value="ENSEBUG00000014715.1"/>
</dbReference>
<evidence type="ECO:0000313" key="4">
    <source>
        <dbReference type="Proteomes" id="UP000694388"/>
    </source>
</evidence>
<name>A0A8C4R1V3_EPTBU</name>
<dbReference type="Pfam" id="PF10254">
    <property type="entry name" value="Pacs-1"/>
    <property type="match status" value="1"/>
</dbReference>
<feature type="region of interest" description="Disordered" evidence="1">
    <location>
        <begin position="160"/>
        <end position="214"/>
    </location>
</feature>
<feature type="domain" description="Phosphofurin acidic cluster sorting protein 1/2 C-terminal" evidence="2">
    <location>
        <begin position="313"/>
        <end position="737"/>
    </location>
</feature>
<dbReference type="PANTHER" id="PTHR13280">
    <property type="entry name" value="PHOSPHOFURIN ACIDIC CLUSTER SORTING PROTEIN"/>
    <property type="match status" value="1"/>
</dbReference>
<dbReference type="Proteomes" id="UP000694388">
    <property type="component" value="Unplaced"/>
</dbReference>
<dbReference type="GO" id="GO:0072659">
    <property type="term" value="P:protein localization to plasma membrane"/>
    <property type="evidence" value="ECO:0007669"/>
    <property type="project" value="TreeGrafter"/>
</dbReference>
<dbReference type="AlphaFoldDB" id="A0A8C4R1V3"/>
<evidence type="ECO:0000313" key="3">
    <source>
        <dbReference type="Ensembl" id="ENSEBUP00000023884.1"/>
    </source>
</evidence>
<proteinExistence type="predicted"/>
<protein>
    <recommendedName>
        <fullName evidence="2">Phosphofurin acidic cluster sorting protein 1/2 C-terminal domain-containing protein</fullName>
    </recommendedName>
</protein>
<reference evidence="3" key="1">
    <citation type="submission" date="2025-08" db="UniProtKB">
        <authorList>
            <consortium name="Ensembl"/>
        </authorList>
    </citation>
    <scope>IDENTIFICATION</scope>
</reference>
<dbReference type="GO" id="GO:0044325">
    <property type="term" value="F:transmembrane transporter binding"/>
    <property type="evidence" value="ECO:0007669"/>
    <property type="project" value="TreeGrafter"/>
</dbReference>
<reference evidence="3" key="2">
    <citation type="submission" date="2025-09" db="UniProtKB">
        <authorList>
            <consortium name="Ensembl"/>
        </authorList>
    </citation>
    <scope>IDENTIFICATION</scope>
</reference>
<feature type="compositionally biased region" description="Polar residues" evidence="1">
    <location>
        <begin position="191"/>
        <end position="208"/>
    </location>
</feature>
<evidence type="ECO:0000259" key="2">
    <source>
        <dbReference type="Pfam" id="PF10254"/>
    </source>
</evidence>
<accession>A0A8C4R1V3</accession>
<keyword evidence="4" id="KW-1185">Reference proteome</keyword>
<dbReference type="PANTHER" id="PTHR13280:SF17">
    <property type="entry name" value="KRUEPPEL TARGET AT 95D, ISOFORM A"/>
    <property type="match status" value="1"/>
</dbReference>